<gene>
    <name evidence="6" type="ORF">SAMN04489757_103109</name>
</gene>
<feature type="compositionally biased region" description="Polar residues" evidence="4">
    <location>
        <begin position="26"/>
        <end position="36"/>
    </location>
</feature>
<evidence type="ECO:0000256" key="3">
    <source>
        <dbReference type="ARBA" id="ARBA00022729"/>
    </source>
</evidence>
<dbReference type="PANTHER" id="PTHR30061">
    <property type="entry name" value="MALTOSE-BINDING PERIPLASMIC PROTEIN"/>
    <property type="match status" value="1"/>
</dbReference>
<feature type="compositionally biased region" description="Basic and acidic residues" evidence="4">
    <location>
        <begin position="40"/>
        <end position="55"/>
    </location>
</feature>
<dbReference type="OrthoDB" id="41208at2"/>
<dbReference type="InterPro" id="IPR006059">
    <property type="entry name" value="SBP"/>
</dbReference>
<keyword evidence="6" id="KW-0762">Sugar transport</keyword>
<evidence type="ECO:0000256" key="5">
    <source>
        <dbReference type="SAM" id="SignalP"/>
    </source>
</evidence>
<dbReference type="Gene3D" id="3.40.190.10">
    <property type="entry name" value="Periplasmic binding protein-like II"/>
    <property type="match status" value="1"/>
</dbReference>
<evidence type="ECO:0000313" key="6">
    <source>
        <dbReference type="EMBL" id="SFN87264.1"/>
    </source>
</evidence>
<dbReference type="STRING" id="1527.SAMN04489757_103109"/>
<dbReference type="GO" id="GO:0015768">
    <property type="term" value="P:maltose transport"/>
    <property type="evidence" value="ECO:0007669"/>
    <property type="project" value="TreeGrafter"/>
</dbReference>
<name>A0A1I5CK34_9FIRM</name>
<sequence length="441" mass="47976">MLKKVLKMLVAVSLSIVVLTGCNSTKKVDTSDSAVSATGEETKGTDTADLEKTESTDTNESFTLTVWTHPFVSTDLADNQNKVFDDMATEFKKTYPNATIVFEEIPWKGREEKMLAALATNEGPDIFYLIPDMMTQFADKEVLAPVDELLGSDFDYSDFSKTSIEAVSYNGHLYGLPILREVQTMFYNTDILAKIGGSADDLPDTIEEFNKLADAAVAGGYYARTFEGGNSLNATLYPYIWAFGGDIIGEGNKILINSAESVKAWEEVKRQYDSGYFPADSITSIDQSSMFLEGKALASFSSAYMLTLMESQGMNNYVIGPPLEGVTFGVTGMFVVSSKSPNADKAAQLLSVMTNTENQRAFNSLTGYIPSRASALDIYDSNAPMKELAQYVSLAKPGVIHSTARVFMPNVTAQLQAMLEGSLTPQEAADAAADMITMEMN</sequence>
<dbReference type="PROSITE" id="PS51257">
    <property type="entry name" value="PROKAR_LIPOPROTEIN"/>
    <property type="match status" value="1"/>
</dbReference>
<dbReference type="RefSeq" id="WP_091684228.1">
    <property type="nucleotide sequence ID" value="NZ_BAABFM010000006.1"/>
</dbReference>
<dbReference type="GO" id="GO:0055052">
    <property type="term" value="C:ATP-binding cassette (ABC) transporter complex, substrate-binding subunit-containing"/>
    <property type="evidence" value="ECO:0007669"/>
    <property type="project" value="TreeGrafter"/>
</dbReference>
<keyword evidence="3 5" id="KW-0732">Signal</keyword>
<keyword evidence="2" id="KW-0813">Transport</keyword>
<feature type="chain" id="PRO_5039475726" evidence="5">
    <location>
        <begin position="21"/>
        <end position="441"/>
    </location>
</feature>
<comment type="similarity">
    <text evidence="1">Belongs to the bacterial solute-binding protein 1 family.</text>
</comment>
<reference evidence="6 7" key="1">
    <citation type="submission" date="2016-10" db="EMBL/GenBank/DDBJ databases">
        <authorList>
            <person name="de Groot N.N."/>
        </authorList>
    </citation>
    <scope>NUCLEOTIDE SEQUENCE [LARGE SCALE GENOMIC DNA]</scope>
    <source>
        <strain evidence="6 7">DSM 1283</strain>
    </source>
</reference>
<dbReference type="SUPFAM" id="SSF53850">
    <property type="entry name" value="Periplasmic binding protein-like II"/>
    <property type="match status" value="1"/>
</dbReference>
<evidence type="ECO:0000256" key="1">
    <source>
        <dbReference type="ARBA" id="ARBA00008520"/>
    </source>
</evidence>
<proteinExistence type="inferred from homology"/>
<dbReference type="CDD" id="cd13585">
    <property type="entry name" value="PBP2_TMBP_like"/>
    <property type="match status" value="1"/>
</dbReference>
<dbReference type="Proteomes" id="UP000198806">
    <property type="component" value="Unassembled WGS sequence"/>
</dbReference>
<evidence type="ECO:0000313" key="7">
    <source>
        <dbReference type="Proteomes" id="UP000198806"/>
    </source>
</evidence>
<feature type="region of interest" description="Disordered" evidence="4">
    <location>
        <begin position="26"/>
        <end position="56"/>
    </location>
</feature>
<feature type="signal peptide" evidence="5">
    <location>
        <begin position="1"/>
        <end position="20"/>
    </location>
</feature>
<dbReference type="AlphaFoldDB" id="A0A1I5CK34"/>
<accession>A0A1I5CK34</accession>
<keyword evidence="7" id="KW-1185">Reference proteome</keyword>
<dbReference type="PANTHER" id="PTHR30061:SF50">
    <property type="entry name" value="MALTOSE_MALTODEXTRIN-BINDING PERIPLASMIC PROTEIN"/>
    <property type="match status" value="1"/>
</dbReference>
<protein>
    <submittedName>
        <fullName evidence="6">Multiple sugar transport system substrate-binding protein</fullName>
    </submittedName>
</protein>
<dbReference type="GO" id="GO:0042956">
    <property type="term" value="P:maltodextrin transmembrane transport"/>
    <property type="evidence" value="ECO:0007669"/>
    <property type="project" value="TreeGrafter"/>
</dbReference>
<evidence type="ECO:0000256" key="2">
    <source>
        <dbReference type="ARBA" id="ARBA00022448"/>
    </source>
</evidence>
<evidence type="ECO:0000256" key="4">
    <source>
        <dbReference type="SAM" id="MobiDB-lite"/>
    </source>
</evidence>
<dbReference type="EMBL" id="FOWD01000003">
    <property type="protein sequence ID" value="SFN87264.1"/>
    <property type="molecule type" value="Genomic_DNA"/>
</dbReference>
<dbReference type="Pfam" id="PF13416">
    <property type="entry name" value="SBP_bac_8"/>
    <property type="match status" value="1"/>
</dbReference>
<organism evidence="6 7">
    <name type="scientific">Anaerocolumna aminovalerica</name>
    <dbReference type="NCBI Taxonomy" id="1527"/>
    <lineage>
        <taxon>Bacteria</taxon>
        <taxon>Bacillati</taxon>
        <taxon>Bacillota</taxon>
        <taxon>Clostridia</taxon>
        <taxon>Lachnospirales</taxon>
        <taxon>Lachnospiraceae</taxon>
        <taxon>Anaerocolumna</taxon>
    </lineage>
</organism>
<dbReference type="GO" id="GO:1901982">
    <property type="term" value="F:maltose binding"/>
    <property type="evidence" value="ECO:0007669"/>
    <property type="project" value="TreeGrafter"/>
</dbReference>